<dbReference type="CDD" id="cd06262">
    <property type="entry name" value="metallo-hydrolase-like_MBL-fold"/>
    <property type="match status" value="1"/>
</dbReference>
<name>A0A7X6KZG5_9NOCA</name>
<protein>
    <submittedName>
        <fullName evidence="2">MBL fold metallo-hydrolase</fullName>
    </submittedName>
</protein>
<evidence type="ECO:0000313" key="2">
    <source>
        <dbReference type="EMBL" id="NKY25032.1"/>
    </source>
</evidence>
<dbReference type="GO" id="GO:0016787">
    <property type="term" value="F:hydrolase activity"/>
    <property type="evidence" value="ECO:0007669"/>
    <property type="project" value="UniProtKB-KW"/>
</dbReference>
<dbReference type="PANTHER" id="PTHR43546">
    <property type="entry name" value="UPF0173 METAL-DEPENDENT HYDROLASE MJ1163-RELATED"/>
    <property type="match status" value="1"/>
</dbReference>
<proteinExistence type="predicted"/>
<dbReference type="InterPro" id="IPR001279">
    <property type="entry name" value="Metallo-B-lactamas"/>
</dbReference>
<dbReference type="PANTHER" id="PTHR43546:SF3">
    <property type="entry name" value="UPF0173 METAL-DEPENDENT HYDROLASE MJ1163"/>
    <property type="match status" value="1"/>
</dbReference>
<dbReference type="Pfam" id="PF13483">
    <property type="entry name" value="Lactamase_B_3"/>
    <property type="match status" value="1"/>
</dbReference>
<organism evidence="2 3">
    <name type="scientific">Nocardia gamkensis</name>
    <dbReference type="NCBI Taxonomy" id="352869"/>
    <lineage>
        <taxon>Bacteria</taxon>
        <taxon>Bacillati</taxon>
        <taxon>Actinomycetota</taxon>
        <taxon>Actinomycetes</taxon>
        <taxon>Mycobacteriales</taxon>
        <taxon>Nocardiaceae</taxon>
        <taxon>Nocardia</taxon>
    </lineage>
</organism>
<dbReference type="PROSITE" id="PS51257">
    <property type="entry name" value="PROKAR_LIPOPROTEIN"/>
    <property type="match status" value="1"/>
</dbReference>
<feature type="domain" description="Metallo-beta-lactamase" evidence="1">
    <location>
        <begin position="54"/>
        <end position="281"/>
    </location>
</feature>
<dbReference type="EMBL" id="JAAXOS010000001">
    <property type="protein sequence ID" value="NKY25032.1"/>
    <property type="molecule type" value="Genomic_DNA"/>
</dbReference>
<dbReference type="Gene3D" id="3.60.15.10">
    <property type="entry name" value="Ribonuclease Z/Hydroxyacylglutathione hydrolase-like"/>
    <property type="match status" value="1"/>
</dbReference>
<accession>A0A7X6KZG5</accession>
<dbReference type="SUPFAM" id="SSF56281">
    <property type="entry name" value="Metallo-hydrolase/oxidoreductase"/>
    <property type="match status" value="1"/>
</dbReference>
<dbReference type="Proteomes" id="UP000540698">
    <property type="component" value="Unassembled WGS sequence"/>
</dbReference>
<dbReference type="SMART" id="SM00849">
    <property type="entry name" value="Lactamase_B"/>
    <property type="match status" value="1"/>
</dbReference>
<gene>
    <name evidence="2" type="ORF">HGB38_02130</name>
</gene>
<evidence type="ECO:0000259" key="1">
    <source>
        <dbReference type="SMART" id="SM00849"/>
    </source>
</evidence>
<dbReference type="RefSeq" id="WP_062967396.1">
    <property type="nucleotide sequence ID" value="NZ_JAAXOS010000001.1"/>
</dbReference>
<keyword evidence="3" id="KW-1185">Reference proteome</keyword>
<dbReference type="InterPro" id="IPR036866">
    <property type="entry name" value="RibonucZ/Hydroxyglut_hydro"/>
</dbReference>
<reference evidence="2 3" key="1">
    <citation type="submission" date="2020-04" db="EMBL/GenBank/DDBJ databases">
        <title>MicrobeNet Type strains.</title>
        <authorList>
            <person name="Nicholson A.C."/>
        </authorList>
    </citation>
    <scope>NUCLEOTIDE SEQUENCE [LARGE SCALE GENOMIC DNA]</scope>
    <source>
        <strain evidence="2 3">DSM 44956</strain>
    </source>
</reference>
<keyword evidence="2" id="KW-0378">Hydrolase</keyword>
<dbReference type="AlphaFoldDB" id="A0A7X6KZG5"/>
<evidence type="ECO:0000313" key="3">
    <source>
        <dbReference type="Proteomes" id="UP000540698"/>
    </source>
</evidence>
<comment type="caution">
    <text evidence="2">The sequence shown here is derived from an EMBL/GenBank/DDBJ whole genome shotgun (WGS) entry which is preliminary data.</text>
</comment>
<sequence length="326" mass="34396">MRGFGRREFFGATVGAATLAGIVACGTTDSNNSAATTTVSAEESSGGMTLRWWGNNSWEIRVPGGKTVLIDPWLTRFHTGTYSAEGADPQTPLTVDTALIDRYVDSGELRADHILVTHGHYDHLADVPYLAKKTGATVLGTETHLNLMAALGAPEAQLALATGGEFLRFDGYAIRVLRSLHSASGPRATVAFAGTRPGLGAGSLPEPKVIRDLVEGGTLAYEVSGGGVSVLDFGGSNYIESEVAGLRPDVLLLPAGGGKIQDYVGRLLRATGNPRYVLPTHWDDFDHPLTEPARDWGGLEALRTAVAAASPQSAFVTVDHLQTFTP</sequence>
<dbReference type="InterPro" id="IPR050114">
    <property type="entry name" value="UPF0173_UPF0282_UlaG_hydrolase"/>
</dbReference>